<feature type="domain" description="ABC3 transporter permease C-terminal" evidence="9">
    <location>
        <begin position="274"/>
        <end position="406"/>
    </location>
</feature>
<dbReference type="InterPro" id="IPR003838">
    <property type="entry name" value="ABC3_permease_C"/>
</dbReference>
<organism evidence="11 12">
    <name type="scientific">Candidatus Erwinia haradaeae</name>
    <dbReference type="NCBI Taxonomy" id="1922217"/>
    <lineage>
        <taxon>Bacteria</taxon>
        <taxon>Pseudomonadati</taxon>
        <taxon>Pseudomonadota</taxon>
        <taxon>Gammaproteobacteria</taxon>
        <taxon>Enterobacterales</taxon>
        <taxon>Erwiniaceae</taxon>
        <taxon>Erwinia</taxon>
    </lineage>
</organism>
<proteinExistence type="inferred from homology"/>
<feature type="transmembrane region" description="Helical" evidence="8">
    <location>
        <begin position="320"/>
        <end position="353"/>
    </location>
</feature>
<evidence type="ECO:0000259" key="10">
    <source>
        <dbReference type="Pfam" id="PF12704"/>
    </source>
</evidence>
<keyword evidence="5 8" id="KW-0812">Transmembrane</keyword>
<keyword evidence="6 8" id="KW-1133">Transmembrane helix</keyword>
<dbReference type="Proteomes" id="UP000294289">
    <property type="component" value="Chromosome"/>
</dbReference>
<evidence type="ECO:0000256" key="2">
    <source>
        <dbReference type="ARBA" id="ARBA00005236"/>
    </source>
</evidence>
<dbReference type="InterPro" id="IPR051447">
    <property type="entry name" value="Lipoprotein-release_system"/>
</dbReference>
<feature type="transmembrane region" description="Helical" evidence="8">
    <location>
        <begin position="378"/>
        <end position="398"/>
    </location>
</feature>
<keyword evidence="7 8" id="KW-0472">Membrane</keyword>
<evidence type="ECO:0000256" key="3">
    <source>
        <dbReference type="ARBA" id="ARBA00022448"/>
    </source>
</evidence>
<evidence type="ECO:0000256" key="5">
    <source>
        <dbReference type="ARBA" id="ARBA00022692"/>
    </source>
</evidence>
<evidence type="ECO:0000256" key="1">
    <source>
        <dbReference type="ARBA" id="ARBA00004651"/>
    </source>
</evidence>
<evidence type="ECO:0000256" key="6">
    <source>
        <dbReference type="ARBA" id="ARBA00022989"/>
    </source>
</evidence>
<dbReference type="NCBIfam" id="TIGR02212">
    <property type="entry name" value="lolCE"/>
    <property type="match status" value="1"/>
</dbReference>
<keyword evidence="3" id="KW-0813">Transport</keyword>
<dbReference type="PANTHER" id="PTHR30489:SF0">
    <property type="entry name" value="LIPOPROTEIN-RELEASING SYSTEM TRANSMEMBRANE PROTEIN LOLE"/>
    <property type="match status" value="1"/>
</dbReference>
<evidence type="ECO:0000259" key="9">
    <source>
        <dbReference type="Pfam" id="PF02687"/>
    </source>
</evidence>
<dbReference type="Pfam" id="PF12704">
    <property type="entry name" value="MacB_PCD"/>
    <property type="match status" value="1"/>
</dbReference>
<dbReference type="GO" id="GO:0042953">
    <property type="term" value="P:lipoprotein transport"/>
    <property type="evidence" value="ECO:0007669"/>
    <property type="project" value="InterPro"/>
</dbReference>
<feature type="transmembrane region" description="Helical" evidence="8">
    <location>
        <begin position="271"/>
        <end position="295"/>
    </location>
</feature>
<evidence type="ECO:0000256" key="8">
    <source>
        <dbReference type="SAM" id="Phobius"/>
    </source>
</evidence>
<evidence type="ECO:0000256" key="7">
    <source>
        <dbReference type="ARBA" id="ARBA00023136"/>
    </source>
</evidence>
<dbReference type="OrthoDB" id="9808461at2"/>
<keyword evidence="11" id="KW-0449">Lipoprotein</keyword>
<dbReference type="GO" id="GO:0098797">
    <property type="term" value="C:plasma membrane protein complex"/>
    <property type="evidence" value="ECO:0007669"/>
    <property type="project" value="TreeGrafter"/>
</dbReference>
<name>A0A803FUB0_9GAMM</name>
<dbReference type="NCBIfam" id="NF008357">
    <property type="entry name" value="PRK11146.1"/>
    <property type="match status" value="1"/>
</dbReference>
<comment type="similarity">
    <text evidence="2">Belongs to the ABC-4 integral membrane protein family. LolC/E subfamily.</text>
</comment>
<accession>A0A803FUB0</accession>
<dbReference type="Pfam" id="PF02687">
    <property type="entry name" value="FtsX"/>
    <property type="match status" value="1"/>
</dbReference>
<keyword evidence="4" id="KW-1003">Cell membrane</keyword>
<evidence type="ECO:0000313" key="11">
    <source>
        <dbReference type="EMBL" id="VFP88613.1"/>
    </source>
</evidence>
<evidence type="ECO:0000256" key="4">
    <source>
        <dbReference type="ARBA" id="ARBA00022475"/>
    </source>
</evidence>
<dbReference type="AlphaFoldDB" id="A0A803FUB0"/>
<protein>
    <submittedName>
        <fullName evidence="11">Lipoprotein-releasing system transmembrane protein LolE</fullName>
    </submittedName>
</protein>
<dbReference type="PANTHER" id="PTHR30489">
    <property type="entry name" value="LIPOPROTEIN-RELEASING SYSTEM TRANSMEMBRANE PROTEIN LOLE"/>
    <property type="match status" value="1"/>
</dbReference>
<dbReference type="GO" id="GO:0044874">
    <property type="term" value="P:lipoprotein localization to outer membrane"/>
    <property type="evidence" value="ECO:0007669"/>
    <property type="project" value="TreeGrafter"/>
</dbReference>
<sequence>MKKSLSFFLGIRFSYSFRQGSIVSLIGVLSILGIALSISVLIISLSVMNGFEYELNHRILAVVPHGEIESVNQTFSTWRSLLNVVEKVPGVVAAAPYVNSTGLIQNGRRVLAVQIKGIDAQLESRISAIPFYVQGLMWKHFVSGQKKVLIGQSAANSLNIKLGDWISLMITKSGSDNKILQKKKVALQVVGMFNLNGIYANNMVYIPLIDMQNLLEIGESITGIAIRVDHPFHAEQVVYQAGKRTGLYVAIRSWISTYGYMYHDIQMIRGLLYLAMVLIIGISCFNIMSTLVIAIKDKGSDIAILRTLGAKDELICSIFLWYGLLLGGLTGSIIGVVIGILVVVNLTSIFYIFEKVTGYHLLSGDIYFIDFIPSRLDWIDVIIILLTVVVLSLGSSWYPAQKAIRLCPARVLSEK</sequence>
<dbReference type="InterPro" id="IPR025857">
    <property type="entry name" value="MacB_PCD"/>
</dbReference>
<gene>
    <name evidence="11" type="primary">lolE</name>
    <name evidence="11" type="ORF">ERCIPICE3303_530</name>
</gene>
<comment type="subcellular location">
    <subcellularLocation>
        <location evidence="1">Cell membrane</location>
        <topology evidence="1">Multi-pass membrane protein</topology>
    </subcellularLocation>
</comment>
<dbReference type="RefSeq" id="WP_157991158.1">
    <property type="nucleotide sequence ID" value="NZ_LR217737.1"/>
</dbReference>
<evidence type="ECO:0000313" key="12">
    <source>
        <dbReference type="Proteomes" id="UP000294289"/>
    </source>
</evidence>
<feature type="transmembrane region" description="Helical" evidence="8">
    <location>
        <begin position="26"/>
        <end position="48"/>
    </location>
</feature>
<reference evidence="11 12" key="1">
    <citation type="submission" date="2019-02" db="EMBL/GenBank/DDBJ databases">
        <authorList>
            <person name="Manzano-Marin A."/>
            <person name="Manzano-Marin A."/>
        </authorList>
    </citation>
    <scope>NUCLEOTIDE SEQUENCE [LARGE SCALE GENOMIC DNA]</scope>
    <source>
        <strain evidence="11 12">ErCipiceae</strain>
    </source>
</reference>
<dbReference type="InterPro" id="IPR011925">
    <property type="entry name" value="LolCE_TM"/>
</dbReference>
<dbReference type="EMBL" id="LR217737">
    <property type="protein sequence ID" value="VFP88613.1"/>
    <property type="molecule type" value="Genomic_DNA"/>
</dbReference>
<feature type="domain" description="MacB-like periplasmic core" evidence="10">
    <location>
        <begin position="28"/>
        <end position="238"/>
    </location>
</feature>